<dbReference type="InParanoid" id="A0A7J8JXW3"/>
<evidence type="ECO:0000313" key="2">
    <source>
        <dbReference type="EMBL" id="KAF6501175.1"/>
    </source>
</evidence>
<protein>
    <submittedName>
        <fullName evidence="2">Uncharacterized protein</fullName>
    </submittedName>
</protein>
<feature type="compositionally biased region" description="Basic and acidic residues" evidence="1">
    <location>
        <begin position="156"/>
        <end position="175"/>
    </location>
</feature>
<organism evidence="2 3">
    <name type="scientific">Molossus molossus</name>
    <name type="common">Pallas' mastiff bat</name>
    <name type="synonym">Vespertilio molossus</name>
    <dbReference type="NCBI Taxonomy" id="27622"/>
    <lineage>
        <taxon>Eukaryota</taxon>
        <taxon>Metazoa</taxon>
        <taxon>Chordata</taxon>
        <taxon>Craniata</taxon>
        <taxon>Vertebrata</taxon>
        <taxon>Euteleostomi</taxon>
        <taxon>Mammalia</taxon>
        <taxon>Eutheria</taxon>
        <taxon>Laurasiatheria</taxon>
        <taxon>Chiroptera</taxon>
        <taxon>Yangochiroptera</taxon>
        <taxon>Molossidae</taxon>
        <taxon>Molossus</taxon>
    </lineage>
</organism>
<sequence>MVANSPSTQPLGQPHDPAWEVTHCHFHHVRGLCFPNLPRCPGGWRDHPPENRCQKPPRPPATSQAGLFRPVHGAQGAPACGCVEVRTDCSLHCSGQTQQAHGATLGSISTERQCLRVWGKSRIRRKHAEGLTVWVAGLTCPQCTSNVPPCGKQAGRPRDSSAESPHRVTPEEWKTDSKHTWKLKPVCRSIGDGEHTGLATQQRSHHTEGWC</sequence>
<dbReference type="EMBL" id="JACASF010000001">
    <property type="protein sequence ID" value="KAF6501175.1"/>
    <property type="molecule type" value="Genomic_DNA"/>
</dbReference>
<proteinExistence type="predicted"/>
<name>A0A7J8JXW3_MOLMO</name>
<accession>A0A7J8JXW3</accession>
<dbReference type="AlphaFoldDB" id="A0A7J8JXW3"/>
<reference evidence="2 3" key="1">
    <citation type="journal article" date="2020" name="Nature">
        <title>Six reference-quality genomes reveal evolution of bat adaptations.</title>
        <authorList>
            <person name="Jebb D."/>
            <person name="Huang Z."/>
            <person name="Pippel M."/>
            <person name="Hughes G.M."/>
            <person name="Lavrichenko K."/>
            <person name="Devanna P."/>
            <person name="Winkler S."/>
            <person name="Jermiin L.S."/>
            <person name="Skirmuntt E.C."/>
            <person name="Katzourakis A."/>
            <person name="Burkitt-Gray L."/>
            <person name="Ray D.A."/>
            <person name="Sullivan K.A.M."/>
            <person name="Roscito J.G."/>
            <person name="Kirilenko B.M."/>
            <person name="Davalos L.M."/>
            <person name="Corthals A.P."/>
            <person name="Power M.L."/>
            <person name="Jones G."/>
            <person name="Ransome R.D."/>
            <person name="Dechmann D.K.N."/>
            <person name="Locatelli A.G."/>
            <person name="Puechmaille S.J."/>
            <person name="Fedrigo O."/>
            <person name="Jarvis E.D."/>
            <person name="Hiller M."/>
            <person name="Vernes S.C."/>
            <person name="Myers E.W."/>
            <person name="Teeling E.C."/>
        </authorList>
    </citation>
    <scope>NUCLEOTIDE SEQUENCE [LARGE SCALE GENOMIC DNA]</scope>
    <source>
        <strain evidence="2">MMolMol1</strain>
        <tissue evidence="2">Muscle</tissue>
    </source>
</reference>
<evidence type="ECO:0000313" key="3">
    <source>
        <dbReference type="Proteomes" id="UP000550707"/>
    </source>
</evidence>
<evidence type="ECO:0000256" key="1">
    <source>
        <dbReference type="SAM" id="MobiDB-lite"/>
    </source>
</evidence>
<comment type="caution">
    <text evidence="2">The sequence shown here is derived from an EMBL/GenBank/DDBJ whole genome shotgun (WGS) entry which is preliminary data.</text>
</comment>
<keyword evidence="3" id="KW-1185">Reference proteome</keyword>
<dbReference type="Proteomes" id="UP000550707">
    <property type="component" value="Unassembled WGS sequence"/>
</dbReference>
<gene>
    <name evidence="2" type="ORF">HJG59_008131</name>
</gene>
<feature type="region of interest" description="Disordered" evidence="1">
    <location>
        <begin position="151"/>
        <end position="175"/>
    </location>
</feature>